<dbReference type="AlphaFoldDB" id="A2DFL0"/>
<protein>
    <submittedName>
        <fullName evidence="1">Uncharacterized protein</fullName>
    </submittedName>
</protein>
<dbReference type="EMBL" id="DS113195">
    <property type="protein sequence ID" value="EAY20713.1"/>
    <property type="molecule type" value="Genomic_DNA"/>
</dbReference>
<sequence length="633" mass="74474">MFKTYKLFLNIRKNHLLKTFYYFPNETSRIIPLETLLKQTCSTVEKVPTLHSALKSLAQFAQQKTEIVYKGFPELPTNFRDYFSNNTINLNYFCYLTFPTTFGFFTFPEACDASFEFLKYFLDTNVYDDCLFKLCSGYFIGLPFFPDDLCAKFFKLSHEELLIQNSYALTDIQVFKIFDKAITYASKLLPVTHKRLITLLYNSDQSFTINMLINGVLYPAFNAEYNNNMLSKYTETFLPLKNIFEQMKTKPMGPTSKLFIKRLTTGDSKSLLFESYEGMTGLEFRYYPAYLSIYEVQYFMKLLPNDNQSVTIANIIKGSIFDQSVHDTRCLQLYIFPVDKRCHPESLFYNYDPVKIKFVNEDFFRSYNILNYLTKENIIDGFDLIQDPTKINDIVDNLHRSTLQKFNIINDINFNTYANVVYMNNYLSSLSRLDQTIIYLHGLNEVENLQFSCQNYTSKLFKMILQNHDVTHPSLKFLFTLTHIPAEIKEINEARIALSYHLSDKLCSYSTVDKSIKLPIVLSHFAQISLRCTHAENMVIFTDLLHQMNSMLKYDEKKLLSAILTYFPHDSIPLLMTCALYYAKHVKPLKMSDDKYYVEATKDWEVIDNIIYHYRNSNFEFDQKYNYYMSVFN</sequence>
<keyword evidence="2" id="KW-1185">Reference proteome</keyword>
<organism evidence="1 2">
    <name type="scientific">Trichomonas vaginalis (strain ATCC PRA-98 / G3)</name>
    <dbReference type="NCBI Taxonomy" id="412133"/>
    <lineage>
        <taxon>Eukaryota</taxon>
        <taxon>Metamonada</taxon>
        <taxon>Parabasalia</taxon>
        <taxon>Trichomonadida</taxon>
        <taxon>Trichomonadidae</taxon>
        <taxon>Trichomonas</taxon>
    </lineage>
</organism>
<dbReference type="InParanoid" id="A2DFL0"/>
<dbReference type="RefSeq" id="XP_001581699.1">
    <property type="nucleotide sequence ID" value="XM_001581649.1"/>
</dbReference>
<reference evidence="1" key="2">
    <citation type="journal article" date="2007" name="Science">
        <title>Draft genome sequence of the sexually transmitted pathogen Trichomonas vaginalis.</title>
        <authorList>
            <person name="Carlton J.M."/>
            <person name="Hirt R.P."/>
            <person name="Silva J.C."/>
            <person name="Delcher A.L."/>
            <person name="Schatz M."/>
            <person name="Zhao Q."/>
            <person name="Wortman J.R."/>
            <person name="Bidwell S.L."/>
            <person name="Alsmark U.C.M."/>
            <person name="Besteiro S."/>
            <person name="Sicheritz-Ponten T."/>
            <person name="Noel C.J."/>
            <person name="Dacks J.B."/>
            <person name="Foster P.G."/>
            <person name="Simillion C."/>
            <person name="Van de Peer Y."/>
            <person name="Miranda-Saavedra D."/>
            <person name="Barton G.J."/>
            <person name="Westrop G.D."/>
            <person name="Mueller S."/>
            <person name="Dessi D."/>
            <person name="Fiori P.L."/>
            <person name="Ren Q."/>
            <person name="Paulsen I."/>
            <person name="Zhang H."/>
            <person name="Bastida-Corcuera F.D."/>
            <person name="Simoes-Barbosa A."/>
            <person name="Brown M.T."/>
            <person name="Hayes R.D."/>
            <person name="Mukherjee M."/>
            <person name="Okumura C.Y."/>
            <person name="Schneider R."/>
            <person name="Smith A.J."/>
            <person name="Vanacova S."/>
            <person name="Villalvazo M."/>
            <person name="Haas B.J."/>
            <person name="Pertea M."/>
            <person name="Feldblyum T.V."/>
            <person name="Utterback T.R."/>
            <person name="Shu C.L."/>
            <person name="Osoegawa K."/>
            <person name="de Jong P.J."/>
            <person name="Hrdy I."/>
            <person name="Horvathova L."/>
            <person name="Zubacova Z."/>
            <person name="Dolezal P."/>
            <person name="Malik S.B."/>
            <person name="Logsdon J.M. Jr."/>
            <person name="Henze K."/>
            <person name="Gupta A."/>
            <person name="Wang C.C."/>
            <person name="Dunne R.L."/>
            <person name="Upcroft J.A."/>
            <person name="Upcroft P."/>
            <person name="White O."/>
            <person name="Salzberg S.L."/>
            <person name="Tang P."/>
            <person name="Chiu C.-H."/>
            <person name="Lee Y.-S."/>
            <person name="Embley T.M."/>
            <person name="Coombs G.H."/>
            <person name="Mottram J.C."/>
            <person name="Tachezy J."/>
            <person name="Fraser-Liggett C.M."/>
            <person name="Johnson P.J."/>
        </authorList>
    </citation>
    <scope>NUCLEOTIDE SEQUENCE [LARGE SCALE GENOMIC DNA]</scope>
    <source>
        <strain evidence="1">G3</strain>
    </source>
</reference>
<proteinExistence type="predicted"/>
<dbReference type="VEuPathDB" id="TrichDB:TVAGG3_0312660"/>
<dbReference type="KEGG" id="tva:5466269"/>
<accession>A2DFL0</accession>
<name>A2DFL0_TRIV3</name>
<gene>
    <name evidence="1" type="ORF">TVAG_390960</name>
</gene>
<dbReference type="VEuPathDB" id="TrichDB:TVAG_390960"/>
<dbReference type="Proteomes" id="UP000001542">
    <property type="component" value="Unassembled WGS sequence"/>
</dbReference>
<reference evidence="1" key="1">
    <citation type="submission" date="2006-10" db="EMBL/GenBank/DDBJ databases">
        <authorList>
            <person name="Amadeo P."/>
            <person name="Zhao Q."/>
            <person name="Wortman J."/>
            <person name="Fraser-Liggett C."/>
            <person name="Carlton J."/>
        </authorList>
    </citation>
    <scope>NUCLEOTIDE SEQUENCE</scope>
    <source>
        <strain evidence="1">G3</strain>
    </source>
</reference>
<evidence type="ECO:0000313" key="2">
    <source>
        <dbReference type="Proteomes" id="UP000001542"/>
    </source>
</evidence>
<evidence type="ECO:0000313" key="1">
    <source>
        <dbReference type="EMBL" id="EAY20713.1"/>
    </source>
</evidence>